<evidence type="ECO:0000313" key="4">
    <source>
        <dbReference type="Proteomes" id="UP000438448"/>
    </source>
</evidence>
<sequence length="87" mass="9749">MKRTLSASFVAIAAGALLAGPVIGSAAANPVFPPAPHQNNDWGGLNRPGYHDPRDPFHNDWHCDRHGNWHNNEHDNRGHHDNRCRTW</sequence>
<gene>
    <name evidence="3" type="ORF">NRB20_31290</name>
</gene>
<organism evidence="3 4">
    <name type="scientific">Nocardia macrotermitis</name>
    <dbReference type="NCBI Taxonomy" id="2585198"/>
    <lineage>
        <taxon>Bacteria</taxon>
        <taxon>Bacillati</taxon>
        <taxon>Actinomycetota</taxon>
        <taxon>Actinomycetes</taxon>
        <taxon>Mycobacteriales</taxon>
        <taxon>Nocardiaceae</taxon>
        <taxon>Nocardia</taxon>
    </lineage>
</organism>
<dbReference type="EMBL" id="WEGK01000005">
    <property type="protein sequence ID" value="MQY20034.1"/>
    <property type="molecule type" value="Genomic_DNA"/>
</dbReference>
<accession>A0A7K0D5D0</accession>
<evidence type="ECO:0000256" key="1">
    <source>
        <dbReference type="SAM" id="MobiDB-lite"/>
    </source>
</evidence>
<keyword evidence="2" id="KW-0732">Signal</keyword>
<protein>
    <submittedName>
        <fullName evidence="3">Uncharacterized protein</fullName>
    </submittedName>
</protein>
<dbReference type="RefSeq" id="WP_153410727.1">
    <property type="nucleotide sequence ID" value="NZ_WEGK01000005.1"/>
</dbReference>
<evidence type="ECO:0000313" key="3">
    <source>
        <dbReference type="EMBL" id="MQY20034.1"/>
    </source>
</evidence>
<feature type="chain" id="PRO_5039150788" evidence="2">
    <location>
        <begin position="20"/>
        <end position="87"/>
    </location>
</feature>
<dbReference type="OrthoDB" id="4555048at2"/>
<dbReference type="AlphaFoldDB" id="A0A7K0D5D0"/>
<name>A0A7K0D5D0_9NOCA</name>
<evidence type="ECO:0000256" key="2">
    <source>
        <dbReference type="SAM" id="SignalP"/>
    </source>
</evidence>
<dbReference type="Proteomes" id="UP000438448">
    <property type="component" value="Unassembled WGS sequence"/>
</dbReference>
<keyword evidence="4" id="KW-1185">Reference proteome</keyword>
<feature type="region of interest" description="Disordered" evidence="1">
    <location>
        <begin position="68"/>
        <end position="87"/>
    </location>
</feature>
<feature type="signal peptide" evidence="2">
    <location>
        <begin position="1"/>
        <end position="19"/>
    </location>
</feature>
<comment type="caution">
    <text evidence="3">The sequence shown here is derived from an EMBL/GenBank/DDBJ whole genome shotgun (WGS) entry which is preliminary data.</text>
</comment>
<reference evidence="3 4" key="1">
    <citation type="submission" date="2019-10" db="EMBL/GenBank/DDBJ databases">
        <title>Nocardia macrotermitis sp. nov. and Nocardia aurantia sp. nov., isolated from the gut of fungus growing-termite Macrotermes natalensis.</title>
        <authorList>
            <person name="Benndorf R."/>
            <person name="Schwitalla J."/>
            <person name="Martin K."/>
            <person name="De Beer W."/>
            <person name="Kaster A.-K."/>
            <person name="Vollmers J."/>
            <person name="Poulsen M."/>
            <person name="Beemelmanns C."/>
        </authorList>
    </citation>
    <scope>NUCLEOTIDE SEQUENCE [LARGE SCALE GENOMIC DNA]</scope>
    <source>
        <strain evidence="3 4">RB20</strain>
    </source>
</reference>
<proteinExistence type="predicted"/>